<dbReference type="GeneID" id="30910775"/>
<reference evidence="2" key="1">
    <citation type="submission" date="2016-06" db="EMBL/GenBank/DDBJ databases">
        <title>First high quality genome sequence of Plasmodium coatneyi using continuous long reads from single molecule, real-time sequencing.</title>
        <authorList>
            <person name="Chien J.-T."/>
            <person name="Pakala S.B."/>
            <person name="Geraldo J.A."/>
            <person name="Lapp S.A."/>
            <person name="Barnwell J.W."/>
            <person name="Kissinger J.C."/>
            <person name="Galinski M.R."/>
            <person name="Humphrey J.C."/>
        </authorList>
    </citation>
    <scope>NUCLEOTIDE SEQUENCE [LARGE SCALE GENOMIC DNA]</scope>
    <source>
        <strain evidence="2">Hackeri</strain>
    </source>
</reference>
<proteinExistence type="predicted"/>
<evidence type="ECO:0000313" key="1">
    <source>
        <dbReference type="EMBL" id="ANQ10394.1"/>
    </source>
</evidence>
<dbReference type="Proteomes" id="UP000092716">
    <property type="component" value="Chromosome 12"/>
</dbReference>
<dbReference type="InterPro" id="IPR008780">
    <property type="entry name" value="Plasmodium_Vir"/>
</dbReference>
<dbReference type="EMBL" id="CP016250">
    <property type="protein sequence ID" value="ANQ10394.1"/>
    <property type="molecule type" value="Genomic_DNA"/>
</dbReference>
<sequence length="356" mass="40039">MHQEFSGAMEKSECGTNAETVKNELTGILTSYGHVQGYGEQAVKAYCLASSKKEKDKASSEEKYCTSLYYWIGNELFSTMTDSTQFATAMKDVYNKLEQLKGLQINDKCKVMYENDNITWDIFNHMKALYEYRQDYNTIYATATADATTQVDCAGRPKTGKCHCKYDYSSYLTTTVDAYNQMRQHCGDRGGSGTHSDKAWCTEFNRWFHQQREDVSPSSNSILSPSQLKCKLKYTSDCTNITIPAAAIFGTLTSIGIPTIAYAFYKYGLLTSWFGNHTFGNSNSGGRSRRSARSNFDTLRDSSTEYSANYSSVASRAASTTTDSTDGASTIYDREFIIQIKKLNIYRWVICTMGKE</sequence>
<dbReference type="KEGG" id="pcot:PCOAH_00040440"/>
<accession>A0A1B1E5T1</accession>
<name>A0A1B1E5T1_9APIC</name>
<keyword evidence="2" id="KW-1185">Reference proteome</keyword>
<dbReference type="VEuPathDB" id="PlasmoDB:PCOAH_00040440"/>
<dbReference type="AlphaFoldDB" id="A0A1B1E5T1"/>
<dbReference type="Pfam" id="PF05795">
    <property type="entry name" value="Plasmodium_Vir"/>
    <property type="match status" value="1"/>
</dbReference>
<gene>
    <name evidence="1" type="ORF">PCOAH_00040440</name>
</gene>
<evidence type="ECO:0000313" key="2">
    <source>
        <dbReference type="Proteomes" id="UP000092716"/>
    </source>
</evidence>
<dbReference type="RefSeq" id="XP_019917089.1">
    <property type="nucleotide sequence ID" value="XM_020060832.1"/>
</dbReference>
<protein>
    <submittedName>
        <fullName evidence="1">KIR-like protein</fullName>
    </submittedName>
</protein>
<organism evidence="1 2">
    <name type="scientific">Plasmodium coatneyi</name>
    <dbReference type="NCBI Taxonomy" id="208452"/>
    <lineage>
        <taxon>Eukaryota</taxon>
        <taxon>Sar</taxon>
        <taxon>Alveolata</taxon>
        <taxon>Apicomplexa</taxon>
        <taxon>Aconoidasida</taxon>
        <taxon>Haemosporida</taxon>
        <taxon>Plasmodiidae</taxon>
        <taxon>Plasmodium</taxon>
    </lineage>
</organism>